<feature type="region of interest" description="Disordered" evidence="2">
    <location>
        <begin position="60"/>
        <end position="83"/>
    </location>
</feature>
<dbReference type="RefSeq" id="WP_131452599.1">
    <property type="nucleotide sequence ID" value="NZ_BMJK01000001.1"/>
</dbReference>
<dbReference type="AlphaFoldDB" id="A0A844ZZI7"/>
<keyword evidence="1" id="KW-0175">Coiled coil</keyword>
<dbReference type="OrthoDB" id="9807854at2"/>
<evidence type="ECO:0000256" key="3">
    <source>
        <dbReference type="SAM" id="SignalP"/>
    </source>
</evidence>
<dbReference type="InterPro" id="IPR023614">
    <property type="entry name" value="Porin_dom_sf"/>
</dbReference>
<dbReference type="InterPro" id="IPR010870">
    <property type="entry name" value="Porin_O/P"/>
</dbReference>
<evidence type="ECO:0000256" key="2">
    <source>
        <dbReference type="SAM" id="MobiDB-lite"/>
    </source>
</evidence>
<protein>
    <recommendedName>
        <fullName evidence="6">Porin</fullName>
    </recommendedName>
</protein>
<keyword evidence="3" id="KW-0732">Signal</keyword>
<feature type="chain" id="PRO_5032949332" description="Porin" evidence="3">
    <location>
        <begin position="22"/>
        <end position="458"/>
    </location>
</feature>
<dbReference type="SUPFAM" id="SSF56935">
    <property type="entry name" value="Porins"/>
    <property type="match status" value="1"/>
</dbReference>
<accession>A0A844ZZI7</accession>
<proteinExistence type="predicted"/>
<evidence type="ECO:0000313" key="5">
    <source>
        <dbReference type="Proteomes" id="UP000460626"/>
    </source>
</evidence>
<dbReference type="Gene3D" id="2.40.160.10">
    <property type="entry name" value="Porin"/>
    <property type="match status" value="1"/>
</dbReference>
<name>A0A844ZZI7_9SPHN</name>
<feature type="coiled-coil region" evidence="1">
    <location>
        <begin position="26"/>
        <end position="60"/>
    </location>
</feature>
<evidence type="ECO:0000313" key="4">
    <source>
        <dbReference type="EMBL" id="MXO93315.1"/>
    </source>
</evidence>
<evidence type="ECO:0008006" key="6">
    <source>
        <dbReference type="Google" id="ProtNLM"/>
    </source>
</evidence>
<organism evidence="4 5">
    <name type="scientific">Aurantiacibacter arachoides</name>
    <dbReference type="NCBI Taxonomy" id="1850444"/>
    <lineage>
        <taxon>Bacteria</taxon>
        <taxon>Pseudomonadati</taxon>
        <taxon>Pseudomonadota</taxon>
        <taxon>Alphaproteobacteria</taxon>
        <taxon>Sphingomonadales</taxon>
        <taxon>Erythrobacteraceae</taxon>
        <taxon>Aurantiacibacter</taxon>
    </lineage>
</organism>
<keyword evidence="5" id="KW-1185">Reference proteome</keyword>
<dbReference type="EMBL" id="WTYH01000001">
    <property type="protein sequence ID" value="MXO93315.1"/>
    <property type="molecule type" value="Genomic_DNA"/>
</dbReference>
<dbReference type="Proteomes" id="UP000460626">
    <property type="component" value="Unassembled WGS sequence"/>
</dbReference>
<gene>
    <name evidence="4" type="ORF">GRI62_06810</name>
</gene>
<evidence type="ECO:0000256" key="1">
    <source>
        <dbReference type="SAM" id="Coils"/>
    </source>
</evidence>
<comment type="caution">
    <text evidence="4">The sequence shown here is derived from an EMBL/GenBank/DDBJ whole genome shotgun (WGS) entry which is preliminary data.</text>
</comment>
<sequence length="458" mass="48743">MRSIACLPLPALALIATPAAAQHGDRAASEAEIESLQAQVAVLSEQLAILTARIESMAQQGSPQTATTAAPPPAAASDPSAPTVAIGMDAAPEIESADGFSFKPFGRLQLDAGMTALPDGLARGDGFGAEIRRARVGVEGTIPGGFGYKIEIDVATGEAELTDALLTYEAGDVELTAGQHNTFQGLEELTSSRFTSFIERAAFTDAFGFERRLGVSAQYGSGPVLVQAGVFADTIADLPESDAWSVDGRVVYFPVVAGTQFHVGGSVHYTEVDDGGTVRYRQRPLVHFTAERLINTGTLAGDSEFGLGLELAAIRGPFHFAAEGFRQQVSGLGLADETASFHGGYIEGGLFLTRDDTRGYRGGRWNRTRPARPVGEGGIGAVQANLRYDYLELNDRRVRIVGGSQNAYQGSLVWTTTDYTRFQVNYAHIAYDEAVFALPDGTRDYSADVIGMRAEIDF</sequence>
<reference evidence="4 5" key="1">
    <citation type="submission" date="2019-12" db="EMBL/GenBank/DDBJ databases">
        <title>Genomic-based taxomic classification of the family Erythrobacteraceae.</title>
        <authorList>
            <person name="Xu L."/>
        </authorList>
    </citation>
    <scope>NUCLEOTIDE SEQUENCE [LARGE SCALE GENOMIC DNA]</scope>
    <source>
        <strain evidence="4 5">RC4-10-4</strain>
    </source>
</reference>
<feature type="signal peptide" evidence="3">
    <location>
        <begin position="1"/>
        <end position="21"/>
    </location>
</feature>
<dbReference type="Pfam" id="PF07396">
    <property type="entry name" value="Porin_O_P"/>
    <property type="match status" value="1"/>
</dbReference>